<evidence type="ECO:0000313" key="2">
    <source>
        <dbReference type="EMBL" id="TQM65962.1"/>
    </source>
</evidence>
<comment type="caution">
    <text evidence="2">The sequence shown here is derived from an EMBL/GenBank/DDBJ whole genome shotgun (WGS) entry which is preliminary data.</text>
</comment>
<name>A0A543I5T2_9MICO</name>
<proteinExistence type="predicted"/>
<sequence length="183" mass="20056">MRELAEMAWIGKDDVFDLSNTVTLGGSPDGSGDIDFFTDVGLTATWRIRTQARDLATLRLDTLIALRSLVRAALDAADREIRLPKPVRESLNNLSVGAPVVLTLDAHGHLVTTDTAADAQGRIARKVLQLFVQSQASVVVRRCLAPSCGMFFQPRRTDQAWCTTRCGTRARAARYREARAATT</sequence>
<keyword evidence="3" id="KW-1185">Reference proteome</keyword>
<evidence type="ECO:0000259" key="1">
    <source>
        <dbReference type="Pfam" id="PF11706"/>
    </source>
</evidence>
<dbReference type="InterPro" id="IPR021005">
    <property type="entry name" value="Znf_CGNR"/>
</dbReference>
<organism evidence="2 3">
    <name type="scientific">Klugiella xanthotipulae</name>
    <dbReference type="NCBI Taxonomy" id="244735"/>
    <lineage>
        <taxon>Bacteria</taxon>
        <taxon>Bacillati</taxon>
        <taxon>Actinomycetota</taxon>
        <taxon>Actinomycetes</taxon>
        <taxon>Micrococcales</taxon>
        <taxon>Microbacteriaceae</taxon>
        <taxon>Klugiella</taxon>
    </lineage>
</organism>
<protein>
    <submittedName>
        <fullName evidence="2">Putative stress-induced transcription regulator</fullName>
    </submittedName>
</protein>
<dbReference type="PANTHER" id="PTHR35525">
    <property type="entry name" value="BLL6575 PROTEIN"/>
    <property type="match status" value="1"/>
</dbReference>
<dbReference type="InterPro" id="IPR010852">
    <property type="entry name" value="ABATE"/>
</dbReference>
<dbReference type="Pfam" id="PF07336">
    <property type="entry name" value="ABATE"/>
    <property type="match status" value="1"/>
</dbReference>
<dbReference type="AlphaFoldDB" id="A0A543I5T2"/>
<accession>A0A543I5T2</accession>
<reference evidence="2 3" key="1">
    <citation type="submission" date="2019-06" db="EMBL/GenBank/DDBJ databases">
        <title>Sequencing the genomes of 1000 actinobacteria strains.</title>
        <authorList>
            <person name="Klenk H.-P."/>
        </authorList>
    </citation>
    <scope>NUCLEOTIDE SEQUENCE [LARGE SCALE GENOMIC DNA]</scope>
    <source>
        <strain evidence="2 3">DSM 18031</strain>
    </source>
</reference>
<dbReference type="Proteomes" id="UP000318331">
    <property type="component" value="Unassembled WGS sequence"/>
</dbReference>
<gene>
    <name evidence="2" type="ORF">FB466_0782</name>
</gene>
<dbReference type="InterPro" id="IPR023286">
    <property type="entry name" value="ABATE_dom_sf"/>
</dbReference>
<dbReference type="PANTHER" id="PTHR35525:SF3">
    <property type="entry name" value="BLL6575 PROTEIN"/>
    <property type="match status" value="1"/>
</dbReference>
<dbReference type="SUPFAM" id="SSF160904">
    <property type="entry name" value="Jann2411-like"/>
    <property type="match status" value="1"/>
</dbReference>
<feature type="domain" description="Zinc finger CGNR" evidence="1">
    <location>
        <begin position="140"/>
        <end position="177"/>
    </location>
</feature>
<evidence type="ECO:0000313" key="3">
    <source>
        <dbReference type="Proteomes" id="UP000318331"/>
    </source>
</evidence>
<dbReference type="Pfam" id="PF11706">
    <property type="entry name" value="zf-CGNR"/>
    <property type="match status" value="1"/>
</dbReference>
<dbReference type="EMBL" id="VFPN01000001">
    <property type="protein sequence ID" value="TQM65962.1"/>
    <property type="molecule type" value="Genomic_DNA"/>
</dbReference>
<dbReference type="Gene3D" id="1.10.3300.10">
    <property type="entry name" value="Jann2411-like domain"/>
    <property type="match status" value="1"/>
</dbReference>